<dbReference type="EMBL" id="CAAHFG010000001">
    <property type="protein sequence ID" value="VGO13757.1"/>
    <property type="molecule type" value="Genomic_DNA"/>
</dbReference>
<dbReference type="SUPFAM" id="SSF159594">
    <property type="entry name" value="XCC0632-like"/>
    <property type="match status" value="1"/>
</dbReference>
<evidence type="ECO:0000313" key="1">
    <source>
        <dbReference type="EMBL" id="VGO13757.1"/>
    </source>
</evidence>
<dbReference type="Gene3D" id="3.40.50.10610">
    <property type="entry name" value="ABC-type transport auxiliary lipoprotein component"/>
    <property type="match status" value="1"/>
</dbReference>
<organism evidence="1 2">
    <name type="scientific">Pontiella desulfatans</name>
    <dbReference type="NCBI Taxonomy" id="2750659"/>
    <lineage>
        <taxon>Bacteria</taxon>
        <taxon>Pseudomonadati</taxon>
        <taxon>Kiritimatiellota</taxon>
        <taxon>Kiritimatiellia</taxon>
        <taxon>Kiritimatiellales</taxon>
        <taxon>Pontiellaceae</taxon>
        <taxon>Pontiella</taxon>
    </lineage>
</organism>
<sequence>MSTLKQTFTLVACASVLLVTGCVKLWRKNLEIKTYMVEVRREAEAVQAPLAQKLWIDSVHVLPPYNIRNLILRKSDVEFTTSYYTELLMSPSENFRNGFFTWFSASGIFDDVSVVERKGMSHSLVVSVLEFYGDTTDHQTVLKIKATLFDEKTDGMRVLFSKDYQRRIQMPEASAEELIRAYNEAFTKILSDCEQDVVAALQ</sequence>
<protein>
    <submittedName>
        <fullName evidence="1">Uncharacterized protein</fullName>
    </submittedName>
</protein>
<proteinExistence type="predicted"/>
<keyword evidence="2" id="KW-1185">Reference proteome</keyword>
<name>A0A6C2U1J2_PONDE</name>
<dbReference type="RefSeq" id="WP_136079301.1">
    <property type="nucleotide sequence ID" value="NZ_CAAHFG010000001.1"/>
</dbReference>
<reference evidence="1 2" key="1">
    <citation type="submission" date="2019-04" db="EMBL/GenBank/DDBJ databases">
        <authorList>
            <person name="Van Vliet M D."/>
        </authorList>
    </citation>
    <scope>NUCLEOTIDE SEQUENCE [LARGE SCALE GENOMIC DNA]</scope>
    <source>
        <strain evidence="1 2">F1</strain>
    </source>
</reference>
<dbReference type="Proteomes" id="UP000366872">
    <property type="component" value="Unassembled WGS sequence"/>
</dbReference>
<accession>A0A6C2U1J2</accession>
<gene>
    <name evidence="1" type="ORF">PDESU_02314</name>
</gene>
<dbReference type="PROSITE" id="PS51257">
    <property type="entry name" value="PROKAR_LIPOPROTEIN"/>
    <property type="match status" value="1"/>
</dbReference>
<evidence type="ECO:0000313" key="2">
    <source>
        <dbReference type="Proteomes" id="UP000366872"/>
    </source>
</evidence>
<dbReference type="AlphaFoldDB" id="A0A6C2U1J2"/>